<keyword evidence="2" id="KW-1185">Reference proteome</keyword>
<evidence type="ECO:0000313" key="2">
    <source>
        <dbReference type="Proteomes" id="UP000320806"/>
    </source>
</evidence>
<evidence type="ECO:0000313" key="1">
    <source>
        <dbReference type="EMBL" id="TQJ14502.1"/>
    </source>
</evidence>
<sequence>MLWLDKNRDKPVSLCDPQRLIVPRMARVKFGVVVAASISGVRAHATRVMLDQGWEMLVTVPEESGQIGWLRWGHDGDEVDVLTAAQFKALGESIKASTQQKVTVGGAVIEPTYRVRVPRSVVDLELTETALVALCKEYGGHLRVINRNDGVNQQAVTSTCPVLVQKDGRAPAKKWAKAGLTITRADNYWSEIRQVVAGLNTVERDALALVNHLAPLTEYADRLFDPRLRAAASVPDQDWLAVLATFSPNSREDSIAEVYPVLRARHLDGDDLLDVLNGVYLLRQHQAAQAAVAA</sequence>
<dbReference type="Proteomes" id="UP000320806">
    <property type="component" value="Unassembled WGS sequence"/>
</dbReference>
<comment type="caution">
    <text evidence="1">The sequence shown here is derived from an EMBL/GenBank/DDBJ whole genome shotgun (WGS) entry which is preliminary data.</text>
</comment>
<name>A0A542EGN3_9MICO</name>
<dbReference type="EMBL" id="VFMO01000001">
    <property type="protein sequence ID" value="TQJ14502.1"/>
    <property type="molecule type" value="Genomic_DNA"/>
</dbReference>
<accession>A0A542EGN3</accession>
<dbReference type="AlphaFoldDB" id="A0A542EGN3"/>
<gene>
    <name evidence="1" type="ORF">FB459_1969</name>
</gene>
<organism evidence="1 2">
    <name type="scientific">Yimella lutea</name>
    <dbReference type="NCBI Taxonomy" id="587872"/>
    <lineage>
        <taxon>Bacteria</taxon>
        <taxon>Bacillati</taxon>
        <taxon>Actinomycetota</taxon>
        <taxon>Actinomycetes</taxon>
        <taxon>Micrococcales</taxon>
        <taxon>Dermacoccaceae</taxon>
        <taxon>Yimella</taxon>
    </lineage>
</organism>
<proteinExistence type="predicted"/>
<reference evidence="1 2" key="1">
    <citation type="submission" date="2019-06" db="EMBL/GenBank/DDBJ databases">
        <title>Sequencing the genomes of 1000 actinobacteria strains.</title>
        <authorList>
            <person name="Klenk H.-P."/>
        </authorList>
    </citation>
    <scope>NUCLEOTIDE SEQUENCE [LARGE SCALE GENOMIC DNA]</scope>
    <source>
        <strain evidence="1 2">DSM 19828</strain>
    </source>
</reference>
<protein>
    <submittedName>
        <fullName evidence="1">Uncharacterized protein</fullName>
    </submittedName>
</protein>
<dbReference type="RefSeq" id="WP_141928304.1">
    <property type="nucleotide sequence ID" value="NZ_BAABCI010000029.1"/>
</dbReference>